<keyword evidence="1" id="KW-0472">Membrane</keyword>
<name>A0AAV4AC97_9GAST</name>
<dbReference type="Proteomes" id="UP000735302">
    <property type="component" value="Unassembled WGS sequence"/>
</dbReference>
<reference evidence="2 3" key="1">
    <citation type="journal article" date="2021" name="Elife">
        <title>Chloroplast acquisition without the gene transfer in kleptoplastic sea slugs, Plakobranchus ocellatus.</title>
        <authorList>
            <person name="Maeda T."/>
            <person name="Takahashi S."/>
            <person name="Yoshida T."/>
            <person name="Shimamura S."/>
            <person name="Takaki Y."/>
            <person name="Nagai Y."/>
            <person name="Toyoda A."/>
            <person name="Suzuki Y."/>
            <person name="Arimoto A."/>
            <person name="Ishii H."/>
            <person name="Satoh N."/>
            <person name="Nishiyama T."/>
            <person name="Hasebe M."/>
            <person name="Maruyama T."/>
            <person name="Minagawa J."/>
            <person name="Obokata J."/>
            <person name="Shigenobu S."/>
        </authorList>
    </citation>
    <scope>NUCLEOTIDE SEQUENCE [LARGE SCALE GENOMIC DNA]</scope>
</reference>
<keyword evidence="1" id="KW-0812">Transmembrane</keyword>
<keyword evidence="3" id="KW-1185">Reference proteome</keyword>
<gene>
    <name evidence="2" type="ORF">PoB_003035900</name>
</gene>
<feature type="transmembrane region" description="Helical" evidence="1">
    <location>
        <begin position="54"/>
        <end position="77"/>
    </location>
</feature>
<evidence type="ECO:0000313" key="2">
    <source>
        <dbReference type="EMBL" id="GFO03854.1"/>
    </source>
</evidence>
<keyword evidence="1" id="KW-1133">Transmembrane helix</keyword>
<dbReference type="AlphaFoldDB" id="A0AAV4AC97"/>
<protein>
    <submittedName>
        <fullName evidence="2">Uncharacterized protein</fullName>
    </submittedName>
</protein>
<dbReference type="EMBL" id="BLXT01003731">
    <property type="protein sequence ID" value="GFO03854.1"/>
    <property type="molecule type" value="Genomic_DNA"/>
</dbReference>
<evidence type="ECO:0000256" key="1">
    <source>
        <dbReference type="SAM" id="Phobius"/>
    </source>
</evidence>
<comment type="caution">
    <text evidence="2">The sequence shown here is derived from an EMBL/GenBank/DDBJ whole genome shotgun (WGS) entry which is preliminary data.</text>
</comment>
<organism evidence="2 3">
    <name type="scientific">Plakobranchus ocellatus</name>
    <dbReference type="NCBI Taxonomy" id="259542"/>
    <lineage>
        <taxon>Eukaryota</taxon>
        <taxon>Metazoa</taxon>
        <taxon>Spiralia</taxon>
        <taxon>Lophotrochozoa</taxon>
        <taxon>Mollusca</taxon>
        <taxon>Gastropoda</taxon>
        <taxon>Heterobranchia</taxon>
        <taxon>Euthyneura</taxon>
        <taxon>Panpulmonata</taxon>
        <taxon>Sacoglossa</taxon>
        <taxon>Placobranchoidea</taxon>
        <taxon>Plakobranchidae</taxon>
        <taxon>Plakobranchus</taxon>
    </lineage>
</organism>
<proteinExistence type="predicted"/>
<accession>A0AAV4AC97</accession>
<evidence type="ECO:0000313" key="3">
    <source>
        <dbReference type="Proteomes" id="UP000735302"/>
    </source>
</evidence>
<sequence>MNSTLFFPIASLESIQNTSVSKNDSTDAADGTSSNLESAFDNSKAAIKALRSRWFYIIFPVACFLLAMIILVFNAVFATACWWTRSLSRVGAEFWPGVVC</sequence>